<protein>
    <submittedName>
        <fullName evidence="2">Uncharacterized protein</fullName>
    </submittedName>
</protein>
<gene>
    <name evidence="2" type="ORF">MNOR_LOCUS10640</name>
</gene>
<dbReference type="EMBL" id="CAXKWB010005431">
    <property type="protein sequence ID" value="CAL4078402.1"/>
    <property type="molecule type" value="Genomic_DNA"/>
</dbReference>
<keyword evidence="3" id="KW-1185">Reference proteome</keyword>
<organism evidence="2 3">
    <name type="scientific">Meganyctiphanes norvegica</name>
    <name type="common">Northern krill</name>
    <name type="synonym">Thysanopoda norvegica</name>
    <dbReference type="NCBI Taxonomy" id="48144"/>
    <lineage>
        <taxon>Eukaryota</taxon>
        <taxon>Metazoa</taxon>
        <taxon>Ecdysozoa</taxon>
        <taxon>Arthropoda</taxon>
        <taxon>Crustacea</taxon>
        <taxon>Multicrustacea</taxon>
        <taxon>Malacostraca</taxon>
        <taxon>Eumalacostraca</taxon>
        <taxon>Eucarida</taxon>
        <taxon>Euphausiacea</taxon>
        <taxon>Euphausiidae</taxon>
        <taxon>Meganyctiphanes</taxon>
    </lineage>
</organism>
<accession>A0AAV2QAN0</accession>
<sequence length="390" mass="44415">MLQWRAEGGGQGGRTAPGDTLKAGDTPRATNFHFSQFLTMLLVVKEIQGFKGHLIRRLGSEKAKFHGERLKIQITFKNEKKTHIHLFRQIECYQRKANIDESHSYRDKECIITINLFHLLFLNMKPAPAPSLPSNNSPHSTANELYLFYYDGDKYCNISISGIQIIIRKMPNFSNSMSEKMISRNLHPHNKFMDKCGKNLKNRRCYGVADIEVSFANQHRNDVLCINIYNNYPNCIKFMPKLDKKMFEMGKHVVNICFSIPNIFLKIGEYPCSSNSGLWGPNGTGTRVVGDSAAAVAQHSSIHPAIQPSIHPSYQKKQNQQEKLQHRIKNIQHISNTKRKELKKQLRKQQAAERKRQESSGGLEVVDDDYGSDSTPDQLSIVRDIGCLSI</sequence>
<reference evidence="2 3" key="1">
    <citation type="submission" date="2024-05" db="EMBL/GenBank/DDBJ databases">
        <authorList>
            <person name="Wallberg A."/>
        </authorList>
    </citation>
    <scope>NUCLEOTIDE SEQUENCE [LARGE SCALE GENOMIC DNA]</scope>
</reference>
<feature type="non-terminal residue" evidence="2">
    <location>
        <position position="390"/>
    </location>
</feature>
<dbReference type="AlphaFoldDB" id="A0AAV2QAN0"/>
<comment type="caution">
    <text evidence="2">The sequence shown here is derived from an EMBL/GenBank/DDBJ whole genome shotgun (WGS) entry which is preliminary data.</text>
</comment>
<evidence type="ECO:0000256" key="1">
    <source>
        <dbReference type="SAM" id="MobiDB-lite"/>
    </source>
</evidence>
<evidence type="ECO:0000313" key="3">
    <source>
        <dbReference type="Proteomes" id="UP001497623"/>
    </source>
</evidence>
<feature type="region of interest" description="Disordered" evidence="1">
    <location>
        <begin position="1"/>
        <end position="24"/>
    </location>
</feature>
<proteinExistence type="predicted"/>
<evidence type="ECO:0000313" key="2">
    <source>
        <dbReference type="EMBL" id="CAL4078402.1"/>
    </source>
</evidence>
<name>A0AAV2QAN0_MEGNR</name>
<feature type="region of interest" description="Disordered" evidence="1">
    <location>
        <begin position="349"/>
        <end position="378"/>
    </location>
</feature>
<dbReference type="Proteomes" id="UP001497623">
    <property type="component" value="Unassembled WGS sequence"/>
</dbReference>